<reference evidence="2 4" key="2">
    <citation type="submission" date="2018-09" db="EMBL/GenBank/DDBJ databases">
        <title>Genomic Encyclopedia of Archaeal and Bacterial Type Strains, Phase II (KMG-II): from individual species to whole genera.</title>
        <authorList>
            <person name="Goeker M."/>
        </authorList>
    </citation>
    <scope>NUCLEOTIDE SEQUENCE [LARGE SCALE GENOMIC DNA]</scope>
    <source>
        <strain evidence="2 4">DSM 16337</strain>
    </source>
</reference>
<organism evidence="1 3">
    <name type="scientific">Xenorhabdus ehlersii</name>
    <dbReference type="NCBI Taxonomy" id="290111"/>
    <lineage>
        <taxon>Bacteria</taxon>
        <taxon>Pseudomonadati</taxon>
        <taxon>Pseudomonadota</taxon>
        <taxon>Gammaproteobacteria</taxon>
        <taxon>Enterobacterales</taxon>
        <taxon>Morganellaceae</taxon>
        <taxon>Xenorhabdus</taxon>
    </lineage>
</organism>
<dbReference type="OrthoDB" id="2088102at2"/>
<protein>
    <submittedName>
        <fullName evidence="1">Uncharacterized protein</fullName>
    </submittedName>
</protein>
<dbReference type="EMBL" id="NIBT01000055">
    <property type="protein sequence ID" value="PHM21990.1"/>
    <property type="molecule type" value="Genomic_DNA"/>
</dbReference>
<dbReference type="Proteomes" id="UP000283568">
    <property type="component" value="Unassembled WGS sequence"/>
</dbReference>
<gene>
    <name evidence="2" type="ORF">BDE27_3638</name>
    <name evidence="1" type="ORF">Xehl_04038</name>
</gene>
<evidence type="ECO:0000313" key="2">
    <source>
        <dbReference type="EMBL" id="RKE88077.1"/>
    </source>
</evidence>
<keyword evidence="4" id="KW-1185">Reference proteome</keyword>
<dbReference type="AlphaFoldDB" id="A0A2D0IJQ9"/>
<sequence length="150" mass="17658">MINVNTYIKIKEEYIDFFQYDGDIKRIDYIDGALELTINGINLIDKSMYDYIDDLWSYLSEGLALLYDNKEFKCYFPDQPIEVKFIPSKGNRVLVSVNCHSEVKTSVDKNYFLIAMRDHAKKFFKRLEYLKPSSMGECKAAMKYLEVIKL</sequence>
<dbReference type="EMBL" id="RAQI01000006">
    <property type="protein sequence ID" value="RKE88077.1"/>
    <property type="molecule type" value="Genomic_DNA"/>
</dbReference>
<comment type="caution">
    <text evidence="1">The sequence shown here is derived from an EMBL/GenBank/DDBJ whole genome shotgun (WGS) entry which is preliminary data.</text>
</comment>
<reference evidence="1 3" key="1">
    <citation type="journal article" date="2017" name="Nat. Microbiol.">
        <title>Natural product diversity associated with the nematode symbionts Photorhabdus and Xenorhabdus.</title>
        <authorList>
            <person name="Tobias N.J."/>
            <person name="Wolff H."/>
            <person name="Djahanschiri B."/>
            <person name="Grundmann F."/>
            <person name="Kronenwerth M."/>
            <person name="Shi Y.M."/>
            <person name="Simonyi S."/>
            <person name="Grun P."/>
            <person name="Shapiro-Ilan D."/>
            <person name="Pidot S.J."/>
            <person name="Stinear T.P."/>
            <person name="Ebersberger I."/>
            <person name="Bode H.B."/>
        </authorList>
    </citation>
    <scope>NUCLEOTIDE SEQUENCE [LARGE SCALE GENOMIC DNA]</scope>
    <source>
        <strain evidence="1 3">DSM 16337</strain>
    </source>
</reference>
<evidence type="ECO:0000313" key="1">
    <source>
        <dbReference type="EMBL" id="PHM21990.1"/>
    </source>
</evidence>
<proteinExistence type="predicted"/>
<dbReference type="Proteomes" id="UP000225605">
    <property type="component" value="Unassembled WGS sequence"/>
</dbReference>
<evidence type="ECO:0000313" key="4">
    <source>
        <dbReference type="Proteomes" id="UP000283568"/>
    </source>
</evidence>
<name>A0A2D0IJQ9_9GAMM</name>
<dbReference type="RefSeq" id="WP_099134112.1">
    <property type="nucleotide sequence ID" value="NZ_CAWNOJ010000070.1"/>
</dbReference>
<evidence type="ECO:0000313" key="3">
    <source>
        <dbReference type="Proteomes" id="UP000225605"/>
    </source>
</evidence>
<accession>A0A2D0IJQ9</accession>